<reference evidence="2 3" key="1">
    <citation type="journal article" date="2020" name="Genome Biol. Evol.">
        <title>Comparative genomics of strictly vertically transmitted, feminizing microsporidia endosymbionts of amphipod crustaceans.</title>
        <authorList>
            <person name="Cormier A."/>
            <person name="Chebbi M.A."/>
            <person name="Giraud I."/>
            <person name="Wattier R."/>
            <person name="Teixeira M."/>
            <person name="Gilbert C."/>
            <person name="Rigaud T."/>
            <person name="Cordaux R."/>
        </authorList>
    </citation>
    <scope>NUCLEOTIDE SEQUENCE [LARGE SCALE GENOMIC DNA]</scope>
    <source>
        <strain evidence="2 3">Ou3-Ou53</strain>
    </source>
</reference>
<dbReference type="Proteomes" id="UP000740883">
    <property type="component" value="Unassembled WGS sequence"/>
</dbReference>
<evidence type="ECO:0000313" key="2">
    <source>
        <dbReference type="EMBL" id="KAF9761694.1"/>
    </source>
</evidence>
<keyword evidence="3" id="KW-1185">Reference proteome</keyword>
<dbReference type="EMBL" id="SBJO01000275">
    <property type="protein sequence ID" value="KAF9761694.1"/>
    <property type="molecule type" value="Genomic_DNA"/>
</dbReference>
<evidence type="ECO:0000313" key="3">
    <source>
        <dbReference type="Proteomes" id="UP000740883"/>
    </source>
</evidence>
<organism evidence="2 3">
    <name type="scientific">Nosema granulosis</name>
    <dbReference type="NCBI Taxonomy" id="83296"/>
    <lineage>
        <taxon>Eukaryota</taxon>
        <taxon>Fungi</taxon>
        <taxon>Fungi incertae sedis</taxon>
        <taxon>Microsporidia</taxon>
        <taxon>Nosematidae</taxon>
        <taxon>Nosema</taxon>
    </lineage>
</organism>
<evidence type="ECO:0000256" key="1">
    <source>
        <dbReference type="SAM" id="MobiDB-lite"/>
    </source>
</evidence>
<feature type="compositionally biased region" description="Basic and acidic residues" evidence="1">
    <location>
        <begin position="18"/>
        <end position="28"/>
    </location>
</feature>
<comment type="caution">
    <text evidence="2">The sequence shown here is derived from an EMBL/GenBank/DDBJ whole genome shotgun (WGS) entry which is preliminary data.</text>
</comment>
<feature type="compositionally biased region" description="Basic and acidic residues" evidence="1">
    <location>
        <begin position="38"/>
        <end position="48"/>
    </location>
</feature>
<sequence>MPIYRKRNSPLDSEDDSEKSKLLKRESQSSHYLINPSENKEEGTKEEGTQAGGTKAGGTKEEGTKAGGTKEEGTKAGGTKEEGTKEEGTKEEGTKEEVKGDESDYSNSEDSDYPKKKL</sequence>
<gene>
    <name evidence="2" type="ORF">NGRA_2457</name>
</gene>
<name>A0A9P6KY68_9MICR</name>
<accession>A0A9P6KY68</accession>
<dbReference type="AlphaFoldDB" id="A0A9P6KY68"/>
<feature type="compositionally biased region" description="Basic and acidic residues" evidence="1">
    <location>
        <begin position="58"/>
        <end position="102"/>
    </location>
</feature>
<feature type="region of interest" description="Disordered" evidence="1">
    <location>
        <begin position="1"/>
        <end position="118"/>
    </location>
</feature>
<protein>
    <submittedName>
        <fullName evidence="2">Uncharacterized protein</fullName>
    </submittedName>
</protein>
<proteinExistence type="predicted"/>